<keyword evidence="3" id="KW-0813">Transport</keyword>
<evidence type="ECO:0000256" key="4">
    <source>
        <dbReference type="ARBA" id="ARBA00023242"/>
    </source>
</evidence>
<reference evidence="5" key="3">
    <citation type="submission" date="2025-09" db="UniProtKB">
        <authorList>
            <consortium name="Ensembl"/>
        </authorList>
    </citation>
    <scope>IDENTIFICATION</scope>
</reference>
<organism evidence="5 6">
    <name type="scientific">Podarcis muralis</name>
    <name type="common">Wall lizard</name>
    <name type="synonym">Lacerta muralis</name>
    <dbReference type="NCBI Taxonomy" id="64176"/>
    <lineage>
        <taxon>Eukaryota</taxon>
        <taxon>Metazoa</taxon>
        <taxon>Chordata</taxon>
        <taxon>Craniata</taxon>
        <taxon>Vertebrata</taxon>
        <taxon>Euteleostomi</taxon>
        <taxon>Lepidosauria</taxon>
        <taxon>Squamata</taxon>
        <taxon>Bifurcata</taxon>
        <taxon>Unidentata</taxon>
        <taxon>Episquamata</taxon>
        <taxon>Laterata</taxon>
        <taxon>Lacertibaenia</taxon>
        <taxon>Lacertidae</taxon>
        <taxon>Podarcis</taxon>
    </lineage>
</organism>
<dbReference type="InterPro" id="IPR036605">
    <property type="entry name" value="Mago_nashi_sf"/>
</dbReference>
<dbReference type="GeneTree" id="ENSGT00390000003156"/>
<dbReference type="PANTHER" id="PTHR12638:SF0">
    <property type="entry name" value="MAGO HOMOLOG, EXON JUNCTION COMPLEX SUBUNIT-RELATED"/>
    <property type="match status" value="1"/>
</dbReference>
<evidence type="ECO:0000256" key="1">
    <source>
        <dbReference type="ARBA" id="ARBA00004123"/>
    </source>
</evidence>
<keyword evidence="4" id="KW-0539">Nucleus</keyword>
<dbReference type="InterPro" id="IPR004023">
    <property type="entry name" value="Mago_nashi"/>
</dbReference>
<dbReference type="PANTHER" id="PTHR12638">
    <property type="entry name" value="PROTEIN MAGO NASHI HOMOLOG"/>
    <property type="match status" value="1"/>
</dbReference>
<sequence>VIRKEANLHNCVMEEIDDREITKEDDIADPCGLCPPPDRVGRLELEIVTGGEHISFTGSKIGSLIDVNQSKDPEGLLLPCPGPQVSRLQSHWITLQD</sequence>
<protein>
    <submittedName>
        <fullName evidence="5">Uncharacterized protein</fullName>
    </submittedName>
</protein>
<dbReference type="Gene3D" id="3.30.1560.10">
    <property type="entry name" value="Mago nashi"/>
    <property type="match status" value="1"/>
</dbReference>
<reference evidence="5" key="2">
    <citation type="submission" date="2025-08" db="UniProtKB">
        <authorList>
            <consortium name="Ensembl"/>
        </authorList>
    </citation>
    <scope>IDENTIFICATION</scope>
</reference>
<reference evidence="5 6" key="1">
    <citation type="journal article" date="2019" name="Proc. Natl. Acad. Sci. U.S.A.">
        <title>Regulatory changes in pterin and carotenoid genes underlie balanced color polymorphisms in the wall lizard.</title>
        <authorList>
            <person name="Andrade P."/>
            <person name="Pinho C."/>
            <person name="Perez I de Lanuza G."/>
            <person name="Afonso S."/>
            <person name="Brejcha J."/>
            <person name="Rubin C.J."/>
            <person name="Wallerman O."/>
            <person name="Pereira P."/>
            <person name="Sabatino S.J."/>
            <person name="Bellati A."/>
            <person name="Pellitteri-Rosa D."/>
            <person name="Bosakova Z."/>
            <person name="Bunikis I."/>
            <person name="Carretero M.A."/>
            <person name="Feiner N."/>
            <person name="Marsik P."/>
            <person name="Pauperio F."/>
            <person name="Salvi D."/>
            <person name="Soler L."/>
            <person name="While G.M."/>
            <person name="Uller T."/>
            <person name="Font E."/>
            <person name="Andersson L."/>
            <person name="Carneiro M."/>
        </authorList>
    </citation>
    <scope>NUCLEOTIDE SEQUENCE</scope>
</reference>
<comment type="subcellular location">
    <subcellularLocation>
        <location evidence="1">Nucleus</location>
    </subcellularLocation>
</comment>
<evidence type="ECO:0000313" key="5">
    <source>
        <dbReference type="Ensembl" id="ENSPMRP00000034581.1"/>
    </source>
</evidence>
<dbReference type="GO" id="GO:0035145">
    <property type="term" value="C:exon-exon junction complex"/>
    <property type="evidence" value="ECO:0007669"/>
    <property type="project" value="InterPro"/>
</dbReference>
<dbReference type="AlphaFoldDB" id="A0A670KCN4"/>
<dbReference type="SUPFAM" id="SSF89817">
    <property type="entry name" value="Mago nashi protein"/>
    <property type="match status" value="1"/>
</dbReference>
<keyword evidence="6" id="KW-1185">Reference proteome</keyword>
<evidence type="ECO:0000313" key="6">
    <source>
        <dbReference type="Proteomes" id="UP000472272"/>
    </source>
</evidence>
<evidence type="ECO:0000256" key="3">
    <source>
        <dbReference type="ARBA" id="ARBA00022816"/>
    </source>
</evidence>
<dbReference type="Proteomes" id="UP000472272">
    <property type="component" value="Chromosome 18"/>
</dbReference>
<proteinExistence type="inferred from homology"/>
<dbReference type="GO" id="GO:0071013">
    <property type="term" value="C:catalytic step 2 spliceosome"/>
    <property type="evidence" value="ECO:0007669"/>
    <property type="project" value="TreeGrafter"/>
</dbReference>
<dbReference type="Pfam" id="PF02792">
    <property type="entry name" value="Mago_nashi"/>
    <property type="match status" value="1"/>
</dbReference>
<accession>A0A670KCN4</accession>
<keyword evidence="3" id="KW-0509">mRNA transport</keyword>
<comment type="similarity">
    <text evidence="2">Belongs to the mago nashi family.</text>
</comment>
<name>A0A670KCN4_PODMU</name>
<evidence type="ECO:0000256" key="2">
    <source>
        <dbReference type="ARBA" id="ARBA00009270"/>
    </source>
</evidence>
<dbReference type="GO" id="GO:0051028">
    <property type="term" value="P:mRNA transport"/>
    <property type="evidence" value="ECO:0007669"/>
    <property type="project" value="UniProtKB-KW"/>
</dbReference>
<dbReference type="GO" id="GO:0008380">
    <property type="term" value="P:RNA splicing"/>
    <property type="evidence" value="ECO:0007669"/>
    <property type="project" value="InterPro"/>
</dbReference>
<dbReference type="Ensembl" id="ENSPMRT00000036685.1">
    <property type="protein sequence ID" value="ENSPMRP00000034581.1"/>
    <property type="gene ID" value="ENSPMRG00000022430.1"/>
</dbReference>